<comment type="catalytic activity">
    <reaction evidence="7">
        <text>O-phospho-L-seryl-[protein] + H2O = L-seryl-[protein] + phosphate</text>
        <dbReference type="Rhea" id="RHEA:20629"/>
        <dbReference type="Rhea" id="RHEA-COMP:9863"/>
        <dbReference type="Rhea" id="RHEA-COMP:11604"/>
        <dbReference type="ChEBI" id="CHEBI:15377"/>
        <dbReference type="ChEBI" id="CHEBI:29999"/>
        <dbReference type="ChEBI" id="CHEBI:43474"/>
        <dbReference type="ChEBI" id="CHEBI:83421"/>
        <dbReference type="EC" id="3.1.3.16"/>
    </reaction>
</comment>
<evidence type="ECO:0000256" key="2">
    <source>
        <dbReference type="ARBA" id="ARBA00013081"/>
    </source>
</evidence>
<evidence type="ECO:0000256" key="1">
    <source>
        <dbReference type="ARBA" id="ARBA00001936"/>
    </source>
</evidence>
<dbReference type="HOGENOM" id="CLU_512758_0_0_0"/>
<comment type="catalytic activity">
    <reaction evidence="8">
        <text>O-phospho-L-threonyl-[protein] + H2O = L-threonyl-[protein] + phosphate</text>
        <dbReference type="Rhea" id="RHEA:47004"/>
        <dbReference type="Rhea" id="RHEA-COMP:11060"/>
        <dbReference type="Rhea" id="RHEA-COMP:11605"/>
        <dbReference type="ChEBI" id="CHEBI:15377"/>
        <dbReference type="ChEBI" id="CHEBI:30013"/>
        <dbReference type="ChEBI" id="CHEBI:43474"/>
        <dbReference type="ChEBI" id="CHEBI:61977"/>
        <dbReference type="EC" id="3.1.3.16"/>
    </reaction>
</comment>
<keyword evidence="3" id="KW-0479">Metal-binding</keyword>
<proteinExistence type="predicted"/>
<dbReference type="Gene3D" id="3.60.21.10">
    <property type="match status" value="1"/>
</dbReference>
<keyword evidence="5" id="KW-0904">Protein phosphatase</keyword>
<evidence type="ECO:0000313" key="12">
    <source>
        <dbReference type="Proteomes" id="UP000000496"/>
    </source>
</evidence>
<keyword evidence="12" id="KW-1185">Reference proteome</keyword>
<name>F8L549_SIMNZ</name>
<evidence type="ECO:0000256" key="9">
    <source>
        <dbReference type="SAM" id="Phobius"/>
    </source>
</evidence>
<dbReference type="STRING" id="331113.SNE_A00520"/>
<feature type="transmembrane region" description="Helical" evidence="9">
    <location>
        <begin position="46"/>
        <end position="67"/>
    </location>
</feature>
<evidence type="ECO:0000256" key="4">
    <source>
        <dbReference type="ARBA" id="ARBA00022801"/>
    </source>
</evidence>
<dbReference type="GO" id="GO:0046872">
    <property type="term" value="F:metal ion binding"/>
    <property type="evidence" value="ECO:0007669"/>
    <property type="project" value="UniProtKB-KW"/>
</dbReference>
<keyword evidence="9" id="KW-0472">Membrane</keyword>
<comment type="cofactor">
    <cofactor evidence="1">
        <name>Mn(2+)</name>
        <dbReference type="ChEBI" id="CHEBI:29035"/>
    </cofactor>
</comment>
<dbReference type="GO" id="GO:0005737">
    <property type="term" value="C:cytoplasm"/>
    <property type="evidence" value="ECO:0007669"/>
    <property type="project" value="TreeGrafter"/>
</dbReference>
<dbReference type="eggNOG" id="COG0639">
    <property type="taxonomic scope" value="Bacteria"/>
</dbReference>
<dbReference type="EC" id="3.1.3.16" evidence="2"/>
<dbReference type="InterPro" id="IPR006186">
    <property type="entry name" value="Ser/Thr-sp_prot-phosphatase"/>
</dbReference>
<organism evidence="11 12">
    <name type="scientific">Simkania negevensis (strain ATCC VR-1471 / DSM 27360 / Z)</name>
    <dbReference type="NCBI Taxonomy" id="331113"/>
    <lineage>
        <taxon>Bacteria</taxon>
        <taxon>Pseudomonadati</taxon>
        <taxon>Chlamydiota</taxon>
        <taxon>Chlamydiia</taxon>
        <taxon>Parachlamydiales</taxon>
        <taxon>Simkaniaceae</taxon>
        <taxon>Simkania</taxon>
    </lineage>
</organism>
<keyword evidence="9" id="KW-1133">Transmembrane helix</keyword>
<protein>
    <recommendedName>
        <fullName evidence="2">protein-serine/threonine phosphatase</fullName>
        <ecNumber evidence="2">3.1.3.16</ecNumber>
    </recommendedName>
</protein>
<dbReference type="PANTHER" id="PTHR11668:SF300">
    <property type="entry name" value="SERINE_THREONINE-PROTEIN PHOSPHATASE"/>
    <property type="match status" value="1"/>
</dbReference>
<dbReference type="RefSeq" id="WP_013942397.1">
    <property type="nucleotide sequence ID" value="NC_015713.1"/>
</dbReference>
<feature type="transmembrane region" description="Helical" evidence="9">
    <location>
        <begin position="79"/>
        <end position="99"/>
    </location>
</feature>
<dbReference type="InterPro" id="IPR050341">
    <property type="entry name" value="PP1_catalytic_subunit"/>
</dbReference>
<dbReference type="EMBL" id="FR872582">
    <property type="protein sequence ID" value="CCB87930.1"/>
    <property type="molecule type" value="Genomic_DNA"/>
</dbReference>
<keyword evidence="4" id="KW-0378">Hydrolase</keyword>
<dbReference type="AlphaFoldDB" id="F8L549"/>
<evidence type="ECO:0000259" key="10">
    <source>
        <dbReference type="PROSITE" id="PS00125"/>
    </source>
</evidence>
<keyword evidence="9" id="KW-0812">Transmembrane</keyword>
<dbReference type="SUPFAM" id="SSF56300">
    <property type="entry name" value="Metallo-dependent phosphatases"/>
    <property type="match status" value="1"/>
</dbReference>
<accession>F8L549</accession>
<dbReference type="PROSITE" id="PS00125">
    <property type="entry name" value="SER_THR_PHOSPHATASE"/>
    <property type="match status" value="1"/>
</dbReference>
<evidence type="ECO:0000256" key="8">
    <source>
        <dbReference type="ARBA" id="ARBA00048336"/>
    </source>
</evidence>
<keyword evidence="6" id="KW-0464">Manganese</keyword>
<evidence type="ECO:0000256" key="3">
    <source>
        <dbReference type="ARBA" id="ARBA00022723"/>
    </source>
</evidence>
<dbReference type="Pfam" id="PF00149">
    <property type="entry name" value="Metallophos"/>
    <property type="match status" value="1"/>
</dbReference>
<sequence length="531" mass="60549">MLSQIISMSGANWQTAAACIATNFCFQQLAGKVVKVEDNHTWKNDVIYDLVGFLFGTAFLYVIAKPLQNRFLIPINTQAIVPITLFYALVHLVATALFFQPTLIEKTKITDSTDKQPTKPELNNLHALVSYFDAKWDTEKKEYIGIKYDAERIKKHLNACTLAKHDPKCDYAVHHGFIEKKEVPKGSKVFVRADLHGDLKSLLENLKAMQREGLLDENFKCKPGTYMIFCGDYMDRGSYSMEIAEVLAVLQTENPDQVYLVRGNHEYLSTNYGFCGHNDKNFIQFITAHQADLEMFYRTMPLTVYLAEEGGEYVDFTHGLFELHVDPSEMLDCDVVNRIYIPKATHEFSKRVQELAAKGTPVKYTAFQHLIGCKDHEPSKTELAAKRIVDLKTTEFNRSIEDTTAYNWGDVVPGAPPKLDQMGYRKWHIRPEDVKDGLRMMGNARKVKLLFRGHQHRFQHGSYNGKVVVTTLPVGADTGYYQIAFGGQPDRAYILEIDPKVKNWKKQAFIRKSGETKVEITKPFEIFSEAI</sequence>
<dbReference type="SMART" id="SM00156">
    <property type="entry name" value="PP2Ac"/>
    <property type="match status" value="1"/>
</dbReference>
<dbReference type="KEGG" id="sng:SNE_A00520"/>
<evidence type="ECO:0000256" key="5">
    <source>
        <dbReference type="ARBA" id="ARBA00022912"/>
    </source>
</evidence>
<reference key="1">
    <citation type="journal article" date="2011" name="Mol. Biol. Evol.">
        <title>Unity in variety -- the pan-genome of the Chlamydiae.</title>
        <authorList>
            <person name="Collingro A."/>
            <person name="Tischler P."/>
            <person name="Weinmaier T."/>
            <person name="Penz T."/>
            <person name="Heinz E."/>
            <person name="Brunham R.C."/>
            <person name="Read T.D."/>
            <person name="Bavoil P.M."/>
            <person name="Sachse K."/>
            <person name="Kahane S."/>
            <person name="Friedman M.G."/>
            <person name="Rattei T."/>
            <person name="Myers G.S.A."/>
            <person name="Horn M."/>
        </authorList>
    </citation>
    <scope>NUCLEOTIDE SEQUENCE</scope>
    <source>
        <strain>Z</strain>
    </source>
</reference>
<dbReference type="InterPro" id="IPR004843">
    <property type="entry name" value="Calcineurin-like_PHP"/>
</dbReference>
<reference evidence="11 12" key="2">
    <citation type="journal article" date="2011" name="Mol. Biol. Evol.">
        <title>Unity in variety--the pan-genome of the Chlamydiae.</title>
        <authorList>
            <person name="Collingro A."/>
            <person name="Tischler P."/>
            <person name="Weinmaier T."/>
            <person name="Penz T."/>
            <person name="Heinz E."/>
            <person name="Brunham R.C."/>
            <person name="Read T.D."/>
            <person name="Bavoil P.M."/>
            <person name="Sachse K."/>
            <person name="Kahane S."/>
            <person name="Friedman M.G."/>
            <person name="Rattei T."/>
            <person name="Myers G.S."/>
            <person name="Horn M."/>
        </authorList>
    </citation>
    <scope>NUCLEOTIDE SEQUENCE [LARGE SCALE GENOMIC DNA]</scope>
    <source>
        <strain evidence="12">ATCC VR-1471 / Z</strain>
    </source>
</reference>
<dbReference type="GO" id="GO:0004722">
    <property type="term" value="F:protein serine/threonine phosphatase activity"/>
    <property type="evidence" value="ECO:0007669"/>
    <property type="project" value="UniProtKB-EC"/>
</dbReference>
<dbReference type="OrthoDB" id="9808081at2"/>
<evidence type="ECO:0000256" key="6">
    <source>
        <dbReference type="ARBA" id="ARBA00023211"/>
    </source>
</evidence>
<dbReference type="Proteomes" id="UP000000496">
    <property type="component" value="Chromosome gsn.131"/>
</dbReference>
<evidence type="ECO:0000256" key="7">
    <source>
        <dbReference type="ARBA" id="ARBA00047761"/>
    </source>
</evidence>
<dbReference type="InterPro" id="IPR029052">
    <property type="entry name" value="Metallo-depent_PP-like"/>
</dbReference>
<feature type="domain" description="Serine/threonine specific protein phosphatases" evidence="10">
    <location>
        <begin position="261"/>
        <end position="266"/>
    </location>
</feature>
<evidence type="ECO:0000313" key="11">
    <source>
        <dbReference type="EMBL" id="CCB87930.1"/>
    </source>
</evidence>
<gene>
    <name evidence="11" type="ordered locus">SNE_A00520</name>
</gene>
<dbReference type="PANTHER" id="PTHR11668">
    <property type="entry name" value="SERINE/THREONINE PROTEIN PHOSPHATASE"/>
    <property type="match status" value="1"/>
</dbReference>